<dbReference type="EMBL" id="CH473950">
    <property type="protein sequence ID" value="EDM15636.1"/>
    <property type="molecule type" value="Genomic_DNA"/>
</dbReference>
<dbReference type="Proteomes" id="UP000234681">
    <property type="component" value="Chromosome 7"/>
</dbReference>
<dbReference type="AlphaFoldDB" id="A6HT86"/>
<name>A6HT86_RAT</name>
<reference evidence="1 2" key="1">
    <citation type="submission" date="2005-09" db="EMBL/GenBank/DDBJ databases">
        <authorList>
            <person name="Mural R.J."/>
            <person name="Li P.W."/>
            <person name="Adams M.D."/>
            <person name="Amanatides P.G."/>
            <person name="Baden-Tillson H."/>
            <person name="Barnstead M."/>
            <person name="Chin S.H."/>
            <person name="Dew I."/>
            <person name="Evans C.A."/>
            <person name="Ferriera S."/>
            <person name="Flanigan M."/>
            <person name="Fosler C."/>
            <person name="Glodek A."/>
            <person name="Gu Z."/>
            <person name="Holt R.A."/>
            <person name="Jennings D."/>
            <person name="Kraft C.L."/>
            <person name="Lu F."/>
            <person name="Nguyen T."/>
            <person name="Nusskern D.R."/>
            <person name="Pfannkoch C.M."/>
            <person name="Sitter C."/>
            <person name="Sutton G.G."/>
            <person name="Venter J.C."/>
            <person name="Wang Z."/>
            <person name="Woodage T."/>
            <person name="Zheng X.H."/>
            <person name="Zhong F."/>
        </authorList>
    </citation>
    <scope>NUCLEOTIDE SEQUENCE [LARGE SCALE GENOMIC DNA]</scope>
    <source>
        <strain>BN</strain>
        <strain evidence="2">Sprague-Dawley</strain>
    </source>
</reference>
<accession>A6HT86</accession>
<gene>
    <name evidence="1" type="ORF">rCG_63681</name>
</gene>
<protein>
    <submittedName>
        <fullName evidence="1">RCG63681</fullName>
    </submittedName>
</protein>
<evidence type="ECO:0000313" key="1">
    <source>
        <dbReference type="EMBL" id="EDM15636.1"/>
    </source>
</evidence>
<evidence type="ECO:0000313" key="2">
    <source>
        <dbReference type="Proteomes" id="UP000234681"/>
    </source>
</evidence>
<sequence>MTPPSPEMTRSVQILARASTSFHFDISSVIPGLESTWPGGQIASQGAMLVRPAVLSSFLSVEVSIEIARVKSPLWLYI</sequence>
<proteinExistence type="predicted"/>
<organism evidence="1 2">
    <name type="scientific">Rattus norvegicus</name>
    <name type="common">Rat</name>
    <dbReference type="NCBI Taxonomy" id="10116"/>
    <lineage>
        <taxon>Eukaryota</taxon>
        <taxon>Metazoa</taxon>
        <taxon>Chordata</taxon>
        <taxon>Craniata</taxon>
        <taxon>Vertebrata</taxon>
        <taxon>Euteleostomi</taxon>
        <taxon>Mammalia</taxon>
        <taxon>Eutheria</taxon>
        <taxon>Euarchontoglires</taxon>
        <taxon>Glires</taxon>
        <taxon>Rodentia</taxon>
        <taxon>Myomorpha</taxon>
        <taxon>Muroidea</taxon>
        <taxon>Muridae</taxon>
        <taxon>Murinae</taxon>
        <taxon>Rattus</taxon>
    </lineage>
</organism>